<sequence>MARKRPVPSPQSGRDCHGGSGQRKTLPPGDAIESPHPARAPGRLSAPQMQKPRPKGRGFVVRMVRRGSAAIDVEDLAGLVETEHDALRVVFLRLEPAPFDDVDRTRDAERRDHRSGLAKRRDVIGGVAGVGLALLERAFGDRRRHVRRRHRLGRLLPGRGLTGGEEHRTGGYDGNSKQHVAPIACVDGQIGSVCPLYTARKRR</sequence>
<accession>A0A644VBF8</accession>
<dbReference type="AlphaFoldDB" id="A0A644VBF8"/>
<organism evidence="2">
    <name type="scientific">bioreactor metagenome</name>
    <dbReference type="NCBI Taxonomy" id="1076179"/>
    <lineage>
        <taxon>unclassified sequences</taxon>
        <taxon>metagenomes</taxon>
        <taxon>ecological metagenomes</taxon>
    </lineage>
</organism>
<evidence type="ECO:0000256" key="1">
    <source>
        <dbReference type="SAM" id="MobiDB-lite"/>
    </source>
</evidence>
<reference evidence="2" key="1">
    <citation type="submission" date="2019-08" db="EMBL/GenBank/DDBJ databases">
        <authorList>
            <person name="Kucharzyk K."/>
            <person name="Murdoch R.W."/>
            <person name="Higgins S."/>
            <person name="Loffler F."/>
        </authorList>
    </citation>
    <scope>NUCLEOTIDE SEQUENCE</scope>
</reference>
<comment type="caution">
    <text evidence="2">The sequence shown here is derived from an EMBL/GenBank/DDBJ whole genome shotgun (WGS) entry which is preliminary data.</text>
</comment>
<feature type="region of interest" description="Disordered" evidence="1">
    <location>
        <begin position="1"/>
        <end position="56"/>
    </location>
</feature>
<dbReference type="EMBL" id="VSSQ01000257">
    <property type="protein sequence ID" value="MPL88435.1"/>
    <property type="molecule type" value="Genomic_DNA"/>
</dbReference>
<evidence type="ECO:0000313" key="2">
    <source>
        <dbReference type="EMBL" id="MPL88435.1"/>
    </source>
</evidence>
<gene>
    <name evidence="2" type="ORF">SDC9_34458</name>
</gene>
<protein>
    <submittedName>
        <fullName evidence="2">Uncharacterized protein</fullName>
    </submittedName>
</protein>
<name>A0A644VBF8_9ZZZZ</name>
<proteinExistence type="predicted"/>